<sequence length="199" mass="22172">MSLLYLISTALTTAFVLGAAANLSTSVKAILRYRNTQRNYRKTGSVSMVPPSLSTRYPHTFTAVVITHCAITTGSALAFAVLMQERGDPWSTYLSSSIIVSSMIREHFKISPRSNRQREDQVEARISTERRILPCHMEDPKSLDKNTKDGTEANTTSAAEMNQLAIVNVSNDHHIRPHMDEKLYAFEVADRGKNLSAQD</sequence>
<dbReference type="EMBL" id="JAGMUU010000042">
    <property type="protein sequence ID" value="KAH7114551.1"/>
    <property type="molecule type" value="Genomic_DNA"/>
</dbReference>
<proteinExistence type="predicted"/>
<protein>
    <submittedName>
        <fullName evidence="2">Uncharacterized protein</fullName>
    </submittedName>
</protein>
<dbReference type="AlphaFoldDB" id="A0A9P9D921"/>
<keyword evidence="3" id="KW-1185">Reference proteome</keyword>
<feature type="signal peptide" evidence="1">
    <location>
        <begin position="1"/>
        <end position="18"/>
    </location>
</feature>
<comment type="caution">
    <text evidence="2">The sequence shown here is derived from an EMBL/GenBank/DDBJ whole genome shotgun (WGS) entry which is preliminary data.</text>
</comment>
<dbReference type="Proteomes" id="UP000717696">
    <property type="component" value="Unassembled WGS sequence"/>
</dbReference>
<reference evidence="2" key="1">
    <citation type="journal article" date="2021" name="Nat. Commun.">
        <title>Genetic determinants of endophytism in the Arabidopsis root mycobiome.</title>
        <authorList>
            <person name="Mesny F."/>
            <person name="Miyauchi S."/>
            <person name="Thiergart T."/>
            <person name="Pickel B."/>
            <person name="Atanasova L."/>
            <person name="Karlsson M."/>
            <person name="Huettel B."/>
            <person name="Barry K.W."/>
            <person name="Haridas S."/>
            <person name="Chen C."/>
            <person name="Bauer D."/>
            <person name="Andreopoulos W."/>
            <person name="Pangilinan J."/>
            <person name="LaButti K."/>
            <person name="Riley R."/>
            <person name="Lipzen A."/>
            <person name="Clum A."/>
            <person name="Drula E."/>
            <person name="Henrissat B."/>
            <person name="Kohler A."/>
            <person name="Grigoriev I.V."/>
            <person name="Martin F.M."/>
            <person name="Hacquard S."/>
        </authorList>
    </citation>
    <scope>NUCLEOTIDE SEQUENCE</scope>
    <source>
        <strain evidence="2">MPI-CAGE-AT-0021</strain>
    </source>
</reference>
<organism evidence="2 3">
    <name type="scientific">Dactylonectria estremocensis</name>
    <dbReference type="NCBI Taxonomy" id="1079267"/>
    <lineage>
        <taxon>Eukaryota</taxon>
        <taxon>Fungi</taxon>
        <taxon>Dikarya</taxon>
        <taxon>Ascomycota</taxon>
        <taxon>Pezizomycotina</taxon>
        <taxon>Sordariomycetes</taxon>
        <taxon>Hypocreomycetidae</taxon>
        <taxon>Hypocreales</taxon>
        <taxon>Nectriaceae</taxon>
        <taxon>Dactylonectria</taxon>
    </lineage>
</organism>
<evidence type="ECO:0000256" key="1">
    <source>
        <dbReference type="SAM" id="SignalP"/>
    </source>
</evidence>
<evidence type="ECO:0000313" key="3">
    <source>
        <dbReference type="Proteomes" id="UP000717696"/>
    </source>
</evidence>
<keyword evidence="1" id="KW-0732">Signal</keyword>
<name>A0A9P9D921_9HYPO</name>
<gene>
    <name evidence="2" type="ORF">B0J13DRAFT_533629</name>
</gene>
<evidence type="ECO:0000313" key="2">
    <source>
        <dbReference type="EMBL" id="KAH7114551.1"/>
    </source>
</evidence>
<feature type="chain" id="PRO_5040324086" evidence="1">
    <location>
        <begin position="19"/>
        <end position="199"/>
    </location>
</feature>
<accession>A0A9P9D921</accession>